<dbReference type="GO" id="GO:0008081">
    <property type="term" value="F:phosphoric diester hydrolase activity"/>
    <property type="evidence" value="ECO:0007669"/>
    <property type="project" value="InterPro"/>
</dbReference>
<dbReference type="PANTHER" id="PTHR46211">
    <property type="entry name" value="GLYCEROPHOSPHORYL DIESTER PHOSPHODIESTERASE"/>
    <property type="match status" value="1"/>
</dbReference>
<dbReference type="Pfam" id="PF03009">
    <property type="entry name" value="GDPD"/>
    <property type="match status" value="1"/>
</dbReference>
<gene>
    <name evidence="2" type="ORF">EZ428_14625</name>
</gene>
<evidence type="ECO:0000259" key="1">
    <source>
        <dbReference type="PROSITE" id="PS51704"/>
    </source>
</evidence>
<dbReference type="InterPro" id="IPR017946">
    <property type="entry name" value="PLC-like_Pdiesterase_TIM-brl"/>
</dbReference>
<dbReference type="InterPro" id="IPR030395">
    <property type="entry name" value="GP_PDE_dom"/>
</dbReference>
<dbReference type="Proteomes" id="UP000292884">
    <property type="component" value="Unassembled WGS sequence"/>
</dbReference>
<reference evidence="2 3" key="1">
    <citation type="submission" date="2019-02" db="EMBL/GenBank/DDBJ databases">
        <title>Pedobacter sp. RP-1-13 sp. nov., isolated from Arctic soil.</title>
        <authorList>
            <person name="Dahal R.H."/>
        </authorList>
    </citation>
    <scope>NUCLEOTIDE SEQUENCE [LARGE SCALE GENOMIC DNA]</scope>
    <source>
        <strain evidence="2 3">RP-1-13</strain>
    </source>
</reference>
<dbReference type="PROSITE" id="PS51704">
    <property type="entry name" value="GP_PDE"/>
    <property type="match status" value="1"/>
</dbReference>
<evidence type="ECO:0000313" key="2">
    <source>
        <dbReference type="EMBL" id="TCC90505.1"/>
    </source>
</evidence>
<dbReference type="EMBL" id="SJSK01000003">
    <property type="protein sequence ID" value="TCC90505.1"/>
    <property type="molecule type" value="Genomic_DNA"/>
</dbReference>
<dbReference type="GO" id="GO:0006629">
    <property type="term" value="P:lipid metabolic process"/>
    <property type="evidence" value="ECO:0007669"/>
    <property type="project" value="InterPro"/>
</dbReference>
<feature type="domain" description="GP-PDE" evidence="1">
    <location>
        <begin position="36"/>
        <end position="302"/>
    </location>
</feature>
<dbReference type="AlphaFoldDB" id="A0A4R0MTV2"/>
<dbReference type="PROSITE" id="PS51257">
    <property type="entry name" value="PROKAR_LIPOPROTEIN"/>
    <property type="match status" value="1"/>
</dbReference>
<organism evidence="2 3">
    <name type="scientific">Pedobacter frigiditerrae</name>
    <dbReference type="NCBI Taxonomy" id="2530452"/>
    <lineage>
        <taxon>Bacteria</taxon>
        <taxon>Pseudomonadati</taxon>
        <taxon>Bacteroidota</taxon>
        <taxon>Sphingobacteriia</taxon>
        <taxon>Sphingobacteriales</taxon>
        <taxon>Sphingobacteriaceae</taxon>
        <taxon>Pedobacter</taxon>
    </lineage>
</organism>
<dbReference type="SUPFAM" id="SSF51695">
    <property type="entry name" value="PLC-like phosphodiesterases"/>
    <property type="match status" value="1"/>
</dbReference>
<dbReference type="Gene3D" id="3.20.20.190">
    <property type="entry name" value="Phosphatidylinositol (PI) phosphodiesterase"/>
    <property type="match status" value="1"/>
</dbReference>
<sequence>MKLSILFSFLTVALISGCSQSTHQKKSMQNVSFPSFSAEAHRGGRGLMPENTIIAMLDAMKYENITTLEMDTHITKDNQVVVTHDDYLSPGFMLTPEGKEIPKEDAKKYAIYQMNYDLLKTFDIGTKVNTGFPQQKKVKTFIPLLADLIDAVQNEIKAKGKKQLFYNIETKCDAAGDNVVNPVPEVFVKLLMDVIESKKITPYVVIQSFDKRTIQIINRKYPGVKTSFLVSNKKTYEENMADLGYKPFILSPIYSMVNAALVNKAHADGVKIVPWTANTPEEINRLKSLKVDGIISDYPNLL</sequence>
<accession>A0A4R0MTV2</accession>
<keyword evidence="3" id="KW-1185">Reference proteome</keyword>
<name>A0A4R0MTV2_9SPHI</name>
<proteinExistence type="predicted"/>
<evidence type="ECO:0000313" key="3">
    <source>
        <dbReference type="Proteomes" id="UP000292884"/>
    </source>
</evidence>
<dbReference type="PANTHER" id="PTHR46211:SF14">
    <property type="entry name" value="GLYCEROPHOSPHODIESTER PHOSPHODIESTERASE"/>
    <property type="match status" value="1"/>
</dbReference>
<comment type="caution">
    <text evidence="2">The sequence shown here is derived from an EMBL/GenBank/DDBJ whole genome shotgun (WGS) entry which is preliminary data.</text>
</comment>
<protein>
    <submittedName>
        <fullName evidence="2">Glycerophosphodiester phosphodiesterase</fullName>
    </submittedName>
</protein>
<dbReference type="OrthoDB" id="384721at2"/>